<evidence type="ECO:0000256" key="2">
    <source>
        <dbReference type="ARBA" id="ARBA00050776"/>
    </source>
</evidence>
<accession>A0A178IH09</accession>
<dbReference type="GO" id="GO:0031071">
    <property type="term" value="F:cysteine desulfurase activity"/>
    <property type="evidence" value="ECO:0007669"/>
    <property type="project" value="UniProtKB-EC"/>
</dbReference>
<evidence type="ECO:0000313" key="4">
    <source>
        <dbReference type="Proteomes" id="UP000078486"/>
    </source>
</evidence>
<dbReference type="SUPFAM" id="SSF53383">
    <property type="entry name" value="PLP-dependent transferases"/>
    <property type="match status" value="1"/>
</dbReference>
<dbReference type="PANTHER" id="PTHR11601">
    <property type="entry name" value="CYSTEINE DESULFURYLASE FAMILY MEMBER"/>
    <property type="match status" value="1"/>
</dbReference>
<dbReference type="InterPro" id="IPR015422">
    <property type="entry name" value="PyrdxlP-dep_Trfase_small"/>
</dbReference>
<dbReference type="AlphaFoldDB" id="A0A178IH09"/>
<dbReference type="EMBL" id="LRRQ01000109">
    <property type="protein sequence ID" value="OAM89018.1"/>
    <property type="molecule type" value="Genomic_DNA"/>
</dbReference>
<dbReference type="InterPro" id="IPR015424">
    <property type="entry name" value="PyrdxlP-dep_Trfase"/>
</dbReference>
<proteinExistence type="predicted"/>
<dbReference type="PANTHER" id="PTHR11601:SF34">
    <property type="entry name" value="CYSTEINE DESULFURASE"/>
    <property type="match status" value="1"/>
</dbReference>
<organism evidence="3 4">
    <name type="scientific">Termitidicoccus mucosus</name>
    <dbReference type="NCBI Taxonomy" id="1184151"/>
    <lineage>
        <taxon>Bacteria</taxon>
        <taxon>Pseudomonadati</taxon>
        <taxon>Verrucomicrobiota</taxon>
        <taxon>Opitutia</taxon>
        <taxon>Opitutales</taxon>
        <taxon>Opitutaceae</taxon>
        <taxon>Termitidicoccus</taxon>
    </lineage>
</organism>
<reference evidence="3 4" key="1">
    <citation type="submission" date="2016-01" db="EMBL/GenBank/DDBJ databases">
        <title>High potential of lignocellulose degradation of a new Verrucomicrobia species.</title>
        <authorList>
            <person name="Wang Y."/>
            <person name="Shi Y."/>
            <person name="Qiu Z."/>
            <person name="Liu S."/>
            <person name="Yang H."/>
        </authorList>
    </citation>
    <scope>NUCLEOTIDE SEQUENCE [LARGE SCALE GENOMIC DNA]</scope>
    <source>
        <strain evidence="3 4">TSB47</strain>
    </source>
</reference>
<evidence type="ECO:0000256" key="1">
    <source>
        <dbReference type="ARBA" id="ARBA00001933"/>
    </source>
</evidence>
<name>A0A178IH09_9BACT</name>
<gene>
    <name evidence="3" type="ORF">AW736_08840</name>
</gene>
<comment type="catalytic activity">
    <reaction evidence="2">
        <text>(sulfur carrier)-H + L-cysteine = (sulfur carrier)-SH + L-alanine</text>
        <dbReference type="Rhea" id="RHEA:43892"/>
        <dbReference type="Rhea" id="RHEA-COMP:14737"/>
        <dbReference type="Rhea" id="RHEA-COMP:14739"/>
        <dbReference type="ChEBI" id="CHEBI:29917"/>
        <dbReference type="ChEBI" id="CHEBI:35235"/>
        <dbReference type="ChEBI" id="CHEBI:57972"/>
        <dbReference type="ChEBI" id="CHEBI:64428"/>
        <dbReference type="EC" id="2.8.1.7"/>
    </reaction>
</comment>
<comment type="caution">
    <text evidence="3">The sequence shown here is derived from an EMBL/GenBank/DDBJ whole genome shotgun (WGS) entry which is preliminary data.</text>
</comment>
<keyword evidence="4" id="KW-1185">Reference proteome</keyword>
<protein>
    <recommendedName>
        <fullName evidence="5">Cysteine desulfurase</fullName>
    </recommendedName>
</protein>
<evidence type="ECO:0000313" key="3">
    <source>
        <dbReference type="EMBL" id="OAM89018.1"/>
    </source>
</evidence>
<dbReference type="Gene3D" id="3.90.1150.10">
    <property type="entry name" value="Aspartate Aminotransferase, domain 1"/>
    <property type="match status" value="1"/>
</dbReference>
<comment type="cofactor">
    <cofactor evidence="1">
        <name>pyridoxal 5'-phosphate</name>
        <dbReference type="ChEBI" id="CHEBI:597326"/>
    </cofactor>
</comment>
<dbReference type="Proteomes" id="UP000078486">
    <property type="component" value="Unassembled WGS sequence"/>
</dbReference>
<evidence type="ECO:0008006" key="5">
    <source>
        <dbReference type="Google" id="ProtNLM"/>
    </source>
</evidence>
<sequence>MWNTVSLAMPRGENHRWVARLDRRGFQVSTGSACATGTDGPSHVLAAMRVPPDEARRVVRVSAGWETSREDWLALAEAMGAAAREI</sequence>
<dbReference type="STRING" id="1184151.AW736_08840"/>